<proteinExistence type="predicted"/>
<dbReference type="AlphaFoldDB" id="A0A1B0AN58"/>
<evidence type="ECO:0000313" key="1">
    <source>
        <dbReference type="EnsemblMetazoa" id="GPPI002659-PA"/>
    </source>
</evidence>
<dbReference type="Proteomes" id="UP000092460">
    <property type="component" value="Unassembled WGS sequence"/>
</dbReference>
<dbReference type="VEuPathDB" id="VectorBase:GPPI002659"/>
<sequence>MSIPADDNTRMEISRPLSHVHMILLGPHVKCVRTHTYVIHCVYVKSLNIFGSSPYLHCNSTVPEY</sequence>
<keyword evidence="2" id="KW-1185">Reference proteome</keyword>
<reference evidence="2" key="1">
    <citation type="submission" date="2015-01" db="EMBL/GenBank/DDBJ databases">
        <authorList>
            <person name="Aksoy S."/>
            <person name="Warren W."/>
            <person name="Wilson R.K."/>
        </authorList>
    </citation>
    <scope>NUCLEOTIDE SEQUENCE [LARGE SCALE GENOMIC DNA]</scope>
    <source>
        <strain evidence="2">IAEA</strain>
    </source>
</reference>
<protein>
    <submittedName>
        <fullName evidence="1">Uncharacterized protein</fullName>
    </submittedName>
</protein>
<accession>A0A1B0AN58</accession>
<dbReference type="EMBL" id="JXJN01000723">
    <property type="status" value="NOT_ANNOTATED_CDS"/>
    <property type="molecule type" value="Genomic_DNA"/>
</dbReference>
<evidence type="ECO:0000313" key="2">
    <source>
        <dbReference type="Proteomes" id="UP000092460"/>
    </source>
</evidence>
<reference evidence="1" key="2">
    <citation type="submission" date="2020-05" db="UniProtKB">
        <authorList>
            <consortium name="EnsemblMetazoa"/>
        </authorList>
    </citation>
    <scope>IDENTIFICATION</scope>
    <source>
        <strain evidence="1">IAEA</strain>
    </source>
</reference>
<organism evidence="1 2">
    <name type="scientific">Glossina palpalis gambiensis</name>
    <dbReference type="NCBI Taxonomy" id="67801"/>
    <lineage>
        <taxon>Eukaryota</taxon>
        <taxon>Metazoa</taxon>
        <taxon>Ecdysozoa</taxon>
        <taxon>Arthropoda</taxon>
        <taxon>Hexapoda</taxon>
        <taxon>Insecta</taxon>
        <taxon>Pterygota</taxon>
        <taxon>Neoptera</taxon>
        <taxon>Endopterygota</taxon>
        <taxon>Diptera</taxon>
        <taxon>Brachycera</taxon>
        <taxon>Muscomorpha</taxon>
        <taxon>Hippoboscoidea</taxon>
        <taxon>Glossinidae</taxon>
        <taxon>Glossina</taxon>
    </lineage>
</organism>
<name>A0A1B0AN58_9MUSC</name>
<dbReference type="EnsemblMetazoa" id="GPPI002659-RA">
    <property type="protein sequence ID" value="GPPI002659-PA"/>
    <property type="gene ID" value="GPPI002659"/>
</dbReference>